<evidence type="ECO:0000256" key="8">
    <source>
        <dbReference type="ARBA" id="ARBA00038197"/>
    </source>
</evidence>
<dbReference type="FunFam" id="3.30.40.10:FF:000127">
    <property type="entry name" value="E3 ubiquitin-protein ligase RNF181"/>
    <property type="match status" value="1"/>
</dbReference>
<dbReference type="PANTHER" id="PTHR45931">
    <property type="entry name" value="SI:CH211-59O9.10"/>
    <property type="match status" value="1"/>
</dbReference>
<dbReference type="SMART" id="SM00184">
    <property type="entry name" value="RING"/>
    <property type="match status" value="1"/>
</dbReference>
<evidence type="ECO:0000259" key="11">
    <source>
        <dbReference type="PROSITE" id="PS50089"/>
    </source>
</evidence>
<dbReference type="PANTHER" id="PTHR45931:SF3">
    <property type="entry name" value="RING ZINC FINGER-CONTAINING PROTEIN"/>
    <property type="match status" value="1"/>
</dbReference>
<dbReference type="EMBL" id="JALJAT010000004">
    <property type="protein sequence ID" value="KAK4470094.1"/>
    <property type="molecule type" value="Genomic_DNA"/>
</dbReference>
<reference evidence="12" key="1">
    <citation type="submission" date="2022-04" db="EMBL/GenBank/DDBJ databases">
        <authorList>
            <person name="Xu L."/>
            <person name="Lv Z."/>
        </authorList>
    </citation>
    <scope>NUCLEOTIDE SEQUENCE</scope>
    <source>
        <strain evidence="12">LV_2022a</strain>
    </source>
</reference>
<evidence type="ECO:0000256" key="7">
    <source>
        <dbReference type="ARBA" id="ARBA00022833"/>
    </source>
</evidence>
<keyword evidence="7" id="KW-0862">Zinc</keyword>
<name>A0AAE2D3R8_SCHME</name>
<dbReference type="AlphaFoldDB" id="A0AAE2D3R8"/>
<evidence type="ECO:0000256" key="10">
    <source>
        <dbReference type="SAM" id="MobiDB-lite"/>
    </source>
</evidence>
<dbReference type="Gene3D" id="3.30.40.10">
    <property type="entry name" value="Zinc/RING finger domain, C3HC4 (zinc finger)"/>
    <property type="match status" value="1"/>
</dbReference>
<dbReference type="Proteomes" id="UP001292079">
    <property type="component" value="Unassembled WGS sequence"/>
</dbReference>
<reference evidence="12" key="2">
    <citation type="journal article" date="2023" name="Infect Dis Poverty">
        <title>Chromosome-scale genome of the human blood fluke Schistosoma mekongi and its implications for public health.</title>
        <authorList>
            <person name="Zhou M."/>
            <person name="Xu L."/>
            <person name="Xu D."/>
            <person name="Chen W."/>
            <person name="Khan J."/>
            <person name="Hu Y."/>
            <person name="Huang H."/>
            <person name="Wei H."/>
            <person name="Zhang Y."/>
            <person name="Chusongsang P."/>
            <person name="Tanasarnprasert K."/>
            <person name="Hu X."/>
            <person name="Limpanont Y."/>
            <person name="Lv Z."/>
        </authorList>
    </citation>
    <scope>NUCLEOTIDE SEQUENCE</scope>
    <source>
        <strain evidence="12">LV_2022a</strain>
    </source>
</reference>
<dbReference type="InterPro" id="IPR051834">
    <property type="entry name" value="RING_finger_E3_ligase"/>
</dbReference>
<dbReference type="InterPro" id="IPR001841">
    <property type="entry name" value="Znf_RING"/>
</dbReference>
<evidence type="ECO:0000313" key="12">
    <source>
        <dbReference type="EMBL" id="KAK4470094.1"/>
    </source>
</evidence>
<keyword evidence="5 9" id="KW-0863">Zinc-finger</keyword>
<comment type="catalytic activity">
    <reaction evidence="1">
        <text>S-ubiquitinyl-[E2 ubiquitin-conjugating enzyme]-L-cysteine + [acceptor protein]-L-lysine = [E2 ubiquitin-conjugating enzyme]-L-cysteine + N(6)-ubiquitinyl-[acceptor protein]-L-lysine.</text>
        <dbReference type="EC" id="2.3.2.27"/>
    </reaction>
</comment>
<comment type="similarity">
    <text evidence="8">Belongs to the RNF181 family.</text>
</comment>
<dbReference type="InterPro" id="IPR011016">
    <property type="entry name" value="Znf_RING-CH"/>
</dbReference>
<dbReference type="SUPFAM" id="SSF57850">
    <property type="entry name" value="RING/U-box"/>
    <property type="match status" value="1"/>
</dbReference>
<dbReference type="CDD" id="cd16454">
    <property type="entry name" value="RING-H2_PA-TM-RING"/>
    <property type="match status" value="1"/>
</dbReference>
<keyword evidence="6" id="KW-0833">Ubl conjugation pathway</keyword>
<dbReference type="Pfam" id="PF13639">
    <property type="entry name" value="zf-RING_2"/>
    <property type="match status" value="1"/>
</dbReference>
<evidence type="ECO:0000256" key="1">
    <source>
        <dbReference type="ARBA" id="ARBA00000900"/>
    </source>
</evidence>
<dbReference type="SMART" id="SM00744">
    <property type="entry name" value="RINGv"/>
    <property type="match status" value="1"/>
</dbReference>
<dbReference type="GO" id="GO:0006511">
    <property type="term" value="P:ubiquitin-dependent protein catabolic process"/>
    <property type="evidence" value="ECO:0007669"/>
    <property type="project" value="TreeGrafter"/>
</dbReference>
<feature type="domain" description="RING-type" evidence="11">
    <location>
        <begin position="324"/>
        <end position="365"/>
    </location>
</feature>
<comment type="caution">
    <text evidence="12">The sequence shown here is derived from an EMBL/GenBank/DDBJ whole genome shotgun (WGS) entry which is preliminary data.</text>
</comment>
<accession>A0AAE2D3R8</accession>
<dbReference type="EC" id="2.3.2.27" evidence="2"/>
<sequence>MLDALQIIRQLWEGSLSDEFVRYLSTSREDLSSTDDESLERESLARRSRRSTRASNQRSTRERVYTRVPDGRRGFSTRIQLSSMDHPFRLPFLSTFGSADGDMQNFVFNRAPGSNLLKVMAATSSGDSYYCHVCETEVIPNLQDFTCSACHSGFIEAINPGSGLSSNQTELDALQIIRQLWEGSLSDEFVRYLSTSREDLSSTDDESLERESLARRSRRSTRASNQRSTRERVYTRVPDGRRGFSTRIQLSSMDHPFRLPFLSTFGSADGDMQNFVFNRAMFDQFITVLMNELQVGPPPAPEAAIADLPINVLTEEQALKLGICSICFDDFKESESVIKLPCAHIYHQNCVTTWLKQHGTCPVCRKDLAGHDTSRFEDPTPNLTGNNDGSSSSTS</sequence>
<evidence type="ECO:0000256" key="2">
    <source>
        <dbReference type="ARBA" id="ARBA00012483"/>
    </source>
</evidence>
<dbReference type="GO" id="GO:0016567">
    <property type="term" value="P:protein ubiquitination"/>
    <property type="evidence" value="ECO:0007669"/>
    <property type="project" value="UniProtKB-ARBA"/>
</dbReference>
<feature type="region of interest" description="Disordered" evidence="10">
    <location>
        <begin position="200"/>
        <end position="233"/>
    </location>
</feature>
<keyword evidence="3" id="KW-0808">Transferase</keyword>
<feature type="region of interest" description="Disordered" evidence="10">
    <location>
        <begin position="32"/>
        <end position="64"/>
    </location>
</feature>
<evidence type="ECO:0000256" key="4">
    <source>
        <dbReference type="ARBA" id="ARBA00022723"/>
    </source>
</evidence>
<evidence type="ECO:0000256" key="6">
    <source>
        <dbReference type="ARBA" id="ARBA00022786"/>
    </source>
</evidence>
<proteinExistence type="inferred from homology"/>
<evidence type="ECO:0000313" key="13">
    <source>
        <dbReference type="Proteomes" id="UP001292079"/>
    </source>
</evidence>
<keyword evidence="13" id="KW-1185">Reference proteome</keyword>
<dbReference type="InterPro" id="IPR013083">
    <property type="entry name" value="Znf_RING/FYVE/PHD"/>
</dbReference>
<keyword evidence="4" id="KW-0479">Metal-binding</keyword>
<evidence type="ECO:0000256" key="5">
    <source>
        <dbReference type="ARBA" id="ARBA00022771"/>
    </source>
</evidence>
<feature type="region of interest" description="Disordered" evidence="10">
    <location>
        <begin position="374"/>
        <end position="395"/>
    </location>
</feature>
<evidence type="ECO:0000256" key="3">
    <source>
        <dbReference type="ARBA" id="ARBA00022679"/>
    </source>
</evidence>
<dbReference type="GO" id="GO:0005634">
    <property type="term" value="C:nucleus"/>
    <property type="evidence" value="ECO:0007669"/>
    <property type="project" value="TreeGrafter"/>
</dbReference>
<gene>
    <name evidence="12" type="ORF">MN116_005679</name>
</gene>
<dbReference type="PROSITE" id="PS50089">
    <property type="entry name" value="ZF_RING_2"/>
    <property type="match status" value="1"/>
</dbReference>
<dbReference type="GO" id="GO:0008270">
    <property type="term" value="F:zinc ion binding"/>
    <property type="evidence" value="ECO:0007669"/>
    <property type="project" value="UniProtKB-KW"/>
</dbReference>
<organism evidence="12 13">
    <name type="scientific">Schistosoma mekongi</name>
    <name type="common">Parasitic worm</name>
    <dbReference type="NCBI Taxonomy" id="38744"/>
    <lineage>
        <taxon>Eukaryota</taxon>
        <taxon>Metazoa</taxon>
        <taxon>Spiralia</taxon>
        <taxon>Lophotrochozoa</taxon>
        <taxon>Platyhelminthes</taxon>
        <taxon>Trematoda</taxon>
        <taxon>Digenea</taxon>
        <taxon>Strigeidida</taxon>
        <taxon>Schistosomatoidea</taxon>
        <taxon>Schistosomatidae</taxon>
        <taxon>Schistosoma</taxon>
    </lineage>
</organism>
<dbReference type="GO" id="GO:0061630">
    <property type="term" value="F:ubiquitin protein ligase activity"/>
    <property type="evidence" value="ECO:0007669"/>
    <property type="project" value="UniProtKB-EC"/>
</dbReference>
<evidence type="ECO:0000256" key="9">
    <source>
        <dbReference type="PROSITE-ProRule" id="PRU00175"/>
    </source>
</evidence>
<protein>
    <recommendedName>
        <fullName evidence="2">RING-type E3 ubiquitin transferase</fullName>
        <ecNumber evidence="2">2.3.2.27</ecNumber>
    </recommendedName>
</protein>